<dbReference type="GO" id="GO:0016020">
    <property type="term" value="C:membrane"/>
    <property type="evidence" value="ECO:0007669"/>
    <property type="project" value="TreeGrafter"/>
</dbReference>
<dbReference type="Pfam" id="PF01435">
    <property type="entry name" value="Peptidase_M48"/>
    <property type="match status" value="1"/>
</dbReference>
<keyword evidence="1 6" id="KW-0645">Protease</keyword>
<keyword evidence="3 6" id="KW-0378">Hydrolase</keyword>
<dbReference type="Proteomes" id="UP000187209">
    <property type="component" value="Unassembled WGS sequence"/>
</dbReference>
<comment type="caution">
    <text evidence="8">The sequence shown here is derived from an EMBL/GenBank/DDBJ whole genome shotgun (WGS) entry which is preliminary data.</text>
</comment>
<keyword evidence="4 6" id="KW-0862">Zinc</keyword>
<proteinExistence type="inferred from homology"/>
<dbReference type="OrthoDB" id="7464992at2759"/>
<name>A0A1R2BLU8_9CILI</name>
<accession>A0A1R2BLU8</accession>
<sequence length="281" mass="31521">MWRIGAALGITGAASANYLLHKNENTGRYQLLIIPEFILDMLCKVAKAQLEKNQAIIEHDKKVYQCISEISSTITQHIDSKKTWNLTVIDSKVVNACALSDGSIYVYTGLVDLVEEPEELAFIMCHELSHVILNHTAEKVSVRIFVYLLWQLVIFYFIGGDLDLSFIKDLLVNLPLSRAAETEADIQGLKLMYKAGFGVQGAVEMMKKFKELDMEGSSALLATHPLSKDRSEVLKSEIKKIGENSSKVVENLKIRKLFKDAKSEIKENKESKEEILQTSPA</sequence>
<reference evidence="8 9" key="1">
    <citation type="submission" date="2016-11" db="EMBL/GenBank/DDBJ databases">
        <title>The macronuclear genome of Stentor coeruleus: a giant cell with tiny introns.</title>
        <authorList>
            <person name="Slabodnick M."/>
            <person name="Ruby J.G."/>
            <person name="Reiff S.B."/>
            <person name="Swart E.C."/>
            <person name="Gosai S."/>
            <person name="Prabakaran S."/>
            <person name="Witkowska E."/>
            <person name="Larue G.E."/>
            <person name="Fisher S."/>
            <person name="Freeman R.M."/>
            <person name="Gunawardena J."/>
            <person name="Chu W."/>
            <person name="Stover N.A."/>
            <person name="Gregory B.D."/>
            <person name="Nowacki M."/>
            <person name="Derisi J."/>
            <person name="Roy S.W."/>
            <person name="Marshall W.F."/>
            <person name="Sood P."/>
        </authorList>
    </citation>
    <scope>NUCLEOTIDE SEQUENCE [LARGE SCALE GENOMIC DNA]</scope>
    <source>
        <strain evidence="8">WM001</strain>
    </source>
</reference>
<evidence type="ECO:0000259" key="7">
    <source>
        <dbReference type="Pfam" id="PF01435"/>
    </source>
</evidence>
<protein>
    <recommendedName>
        <fullName evidence="7">Peptidase M48 domain-containing protein</fullName>
    </recommendedName>
</protein>
<organism evidence="8 9">
    <name type="scientific">Stentor coeruleus</name>
    <dbReference type="NCBI Taxonomy" id="5963"/>
    <lineage>
        <taxon>Eukaryota</taxon>
        <taxon>Sar</taxon>
        <taxon>Alveolata</taxon>
        <taxon>Ciliophora</taxon>
        <taxon>Postciliodesmatophora</taxon>
        <taxon>Heterotrichea</taxon>
        <taxon>Heterotrichida</taxon>
        <taxon>Stentoridae</taxon>
        <taxon>Stentor</taxon>
    </lineage>
</organism>
<gene>
    <name evidence="8" type="ORF">SteCoe_22652</name>
</gene>
<keyword evidence="2" id="KW-0479">Metal-binding</keyword>
<dbReference type="GO" id="GO:0051603">
    <property type="term" value="P:proteolysis involved in protein catabolic process"/>
    <property type="evidence" value="ECO:0007669"/>
    <property type="project" value="TreeGrafter"/>
</dbReference>
<evidence type="ECO:0000256" key="3">
    <source>
        <dbReference type="ARBA" id="ARBA00022801"/>
    </source>
</evidence>
<evidence type="ECO:0000313" key="8">
    <source>
        <dbReference type="EMBL" id="OMJ77704.1"/>
    </source>
</evidence>
<dbReference type="CDD" id="cd07331">
    <property type="entry name" value="M48C_Oma1_like"/>
    <property type="match status" value="1"/>
</dbReference>
<evidence type="ECO:0000256" key="5">
    <source>
        <dbReference type="ARBA" id="ARBA00023049"/>
    </source>
</evidence>
<keyword evidence="5 6" id="KW-0482">Metalloprotease</keyword>
<dbReference type="EMBL" id="MPUH01000561">
    <property type="protein sequence ID" value="OMJ77704.1"/>
    <property type="molecule type" value="Genomic_DNA"/>
</dbReference>
<dbReference type="GO" id="GO:0004222">
    <property type="term" value="F:metalloendopeptidase activity"/>
    <property type="evidence" value="ECO:0007669"/>
    <property type="project" value="InterPro"/>
</dbReference>
<dbReference type="Gene3D" id="3.30.2010.10">
    <property type="entry name" value="Metalloproteases ('zincins'), catalytic domain"/>
    <property type="match status" value="1"/>
</dbReference>
<feature type="domain" description="Peptidase M48" evidence="7">
    <location>
        <begin position="77"/>
        <end position="237"/>
    </location>
</feature>
<keyword evidence="9" id="KW-1185">Reference proteome</keyword>
<dbReference type="PANTHER" id="PTHR22726">
    <property type="entry name" value="METALLOENDOPEPTIDASE OMA1"/>
    <property type="match status" value="1"/>
</dbReference>
<evidence type="ECO:0000256" key="4">
    <source>
        <dbReference type="ARBA" id="ARBA00022833"/>
    </source>
</evidence>
<evidence type="ECO:0000256" key="1">
    <source>
        <dbReference type="ARBA" id="ARBA00022670"/>
    </source>
</evidence>
<dbReference type="AlphaFoldDB" id="A0A1R2BLU8"/>
<evidence type="ECO:0000256" key="6">
    <source>
        <dbReference type="RuleBase" id="RU003983"/>
    </source>
</evidence>
<dbReference type="InterPro" id="IPR001915">
    <property type="entry name" value="Peptidase_M48"/>
</dbReference>
<comment type="cofactor">
    <cofactor evidence="6">
        <name>Zn(2+)</name>
        <dbReference type="ChEBI" id="CHEBI:29105"/>
    </cofactor>
    <text evidence="6">Binds 1 zinc ion per subunit.</text>
</comment>
<dbReference type="GO" id="GO:0046872">
    <property type="term" value="F:metal ion binding"/>
    <property type="evidence" value="ECO:0007669"/>
    <property type="project" value="UniProtKB-KW"/>
</dbReference>
<evidence type="ECO:0000256" key="2">
    <source>
        <dbReference type="ARBA" id="ARBA00022723"/>
    </source>
</evidence>
<dbReference type="InterPro" id="IPR051156">
    <property type="entry name" value="Mito/Outer_Membr_Metalloprot"/>
</dbReference>
<comment type="similarity">
    <text evidence="6">Belongs to the peptidase M48 family.</text>
</comment>
<evidence type="ECO:0000313" key="9">
    <source>
        <dbReference type="Proteomes" id="UP000187209"/>
    </source>
</evidence>
<dbReference type="PANTHER" id="PTHR22726:SF1">
    <property type="entry name" value="METALLOENDOPEPTIDASE OMA1, MITOCHONDRIAL"/>
    <property type="match status" value="1"/>
</dbReference>